<sequence length="59" mass="6573">MEQHCWVAHPREAAKKGFGSPSTQCDLCGAPLRRKDYLKRHKKSACPFKDRGEGNVSGT</sequence>
<protein>
    <recommendedName>
        <fullName evidence="3">C2H2-type domain-containing protein</fullName>
    </recommendedName>
</protein>
<dbReference type="OrthoDB" id="10072647at2759"/>
<evidence type="ECO:0000313" key="1">
    <source>
        <dbReference type="EMBL" id="PSR99191.1"/>
    </source>
</evidence>
<dbReference type="InParanoid" id="A0A2T3AIB5"/>
<proteinExistence type="predicted"/>
<keyword evidence="2" id="KW-1185">Reference proteome</keyword>
<gene>
    <name evidence="1" type="ORF">BD289DRAFT_424279</name>
</gene>
<evidence type="ECO:0000313" key="2">
    <source>
        <dbReference type="Proteomes" id="UP000241462"/>
    </source>
</evidence>
<dbReference type="AlphaFoldDB" id="A0A2T3AIB5"/>
<dbReference type="Proteomes" id="UP000241462">
    <property type="component" value="Unassembled WGS sequence"/>
</dbReference>
<dbReference type="EMBL" id="KZ678385">
    <property type="protein sequence ID" value="PSR99191.1"/>
    <property type="molecule type" value="Genomic_DNA"/>
</dbReference>
<reference evidence="1 2" key="1">
    <citation type="journal article" date="2018" name="Mycol. Prog.">
        <title>Coniella lustricola, a new species from submerged detritus.</title>
        <authorList>
            <person name="Raudabaugh D.B."/>
            <person name="Iturriaga T."/>
            <person name="Carver A."/>
            <person name="Mondo S."/>
            <person name="Pangilinan J."/>
            <person name="Lipzen A."/>
            <person name="He G."/>
            <person name="Amirebrahimi M."/>
            <person name="Grigoriev I.V."/>
            <person name="Miller A.N."/>
        </authorList>
    </citation>
    <scope>NUCLEOTIDE SEQUENCE [LARGE SCALE GENOMIC DNA]</scope>
    <source>
        <strain evidence="1 2">B22-T-1</strain>
    </source>
</reference>
<organism evidence="1 2">
    <name type="scientific">Coniella lustricola</name>
    <dbReference type="NCBI Taxonomy" id="2025994"/>
    <lineage>
        <taxon>Eukaryota</taxon>
        <taxon>Fungi</taxon>
        <taxon>Dikarya</taxon>
        <taxon>Ascomycota</taxon>
        <taxon>Pezizomycotina</taxon>
        <taxon>Sordariomycetes</taxon>
        <taxon>Sordariomycetidae</taxon>
        <taxon>Diaporthales</taxon>
        <taxon>Schizoparmaceae</taxon>
        <taxon>Coniella</taxon>
    </lineage>
</organism>
<accession>A0A2T3AIB5</accession>
<name>A0A2T3AIB5_9PEZI</name>
<evidence type="ECO:0008006" key="3">
    <source>
        <dbReference type="Google" id="ProtNLM"/>
    </source>
</evidence>